<dbReference type="AlphaFoldDB" id="J0H473"/>
<dbReference type="HOGENOM" id="CLU_108820_0_0_5"/>
<name>J0H473_RHILT</name>
<gene>
    <name evidence="2" type="ORF">Rleg9DRAFT_3679</name>
</gene>
<feature type="transmembrane region" description="Helical" evidence="1">
    <location>
        <begin position="60"/>
        <end position="82"/>
    </location>
</feature>
<accession>J0H473</accession>
<feature type="transmembrane region" description="Helical" evidence="1">
    <location>
        <begin position="170"/>
        <end position="195"/>
    </location>
</feature>
<keyword evidence="1" id="KW-1133">Transmembrane helix</keyword>
<evidence type="ECO:0000313" key="3">
    <source>
        <dbReference type="Proteomes" id="UP000005092"/>
    </source>
</evidence>
<evidence type="ECO:0000313" key="2">
    <source>
        <dbReference type="EMBL" id="EJB04820.1"/>
    </source>
</evidence>
<dbReference type="Proteomes" id="UP000005092">
    <property type="component" value="Unassembled WGS sequence"/>
</dbReference>
<sequence>MKHTFPPTWTSLGAIGRSPVSKLSILMPFIGYLILLQDKVIGLMGPFASTGVALEPKLSIGFYLLYFGLFIFGSASFLFHIACPVIMKRFYSAEEYVERMQTLITASELKAKLVLIIDEAGAESETGKEASLYHSSISAGMTTQAQPAVRNFTLRAYFDNVEKSHASIRLAVFILFSAGIFLTTIPSLIALIRVLSDFVKIYIF</sequence>
<keyword evidence="1" id="KW-0472">Membrane</keyword>
<keyword evidence="1" id="KW-0812">Transmembrane</keyword>
<feature type="transmembrane region" description="Helical" evidence="1">
    <location>
        <begin position="25"/>
        <end position="48"/>
    </location>
</feature>
<reference evidence="2 3" key="1">
    <citation type="submission" date="2012-02" db="EMBL/GenBank/DDBJ databases">
        <title>Improved High-Quality Draft Sequence of Rhizobium leguminosarum bv. trifolii WSM597.</title>
        <authorList>
            <consortium name="US DOE Joint Genome Institute"/>
            <person name="Lucas S."/>
            <person name="Han J."/>
            <person name="Lapidus A."/>
            <person name="Cheng J.-F."/>
            <person name="Goodwin L."/>
            <person name="Pitluck S."/>
            <person name="Peters L."/>
            <person name="Ovchinnikova G."/>
            <person name="Held B."/>
            <person name="Detter J.C."/>
            <person name="Han C."/>
            <person name="Tapia R."/>
            <person name="Land M."/>
            <person name="Hauser L."/>
            <person name="Kyrpides N."/>
            <person name="Ivanova N."/>
            <person name="Pagani I."/>
            <person name="Brau L."/>
            <person name="Yates R."/>
            <person name="O'Hara G."/>
            <person name="Rui T."/>
            <person name="Howieson J."/>
            <person name="Reeve W."/>
            <person name="Woyke T."/>
        </authorList>
    </citation>
    <scope>NUCLEOTIDE SEQUENCE [LARGE SCALE GENOMIC DNA]</scope>
    <source>
        <strain evidence="2 3">WSM597</strain>
    </source>
</reference>
<protein>
    <submittedName>
        <fullName evidence="2">Uncharacterized protein</fullName>
    </submittedName>
</protein>
<evidence type="ECO:0000256" key="1">
    <source>
        <dbReference type="SAM" id="Phobius"/>
    </source>
</evidence>
<dbReference type="EMBL" id="JH719381">
    <property type="protein sequence ID" value="EJB04820.1"/>
    <property type="molecule type" value="Genomic_DNA"/>
</dbReference>
<organism evidence="2 3">
    <name type="scientific">Rhizobium leguminosarum bv. trifolii WSM597</name>
    <dbReference type="NCBI Taxonomy" id="754764"/>
    <lineage>
        <taxon>Bacteria</taxon>
        <taxon>Pseudomonadati</taxon>
        <taxon>Pseudomonadota</taxon>
        <taxon>Alphaproteobacteria</taxon>
        <taxon>Hyphomicrobiales</taxon>
        <taxon>Rhizobiaceae</taxon>
        <taxon>Rhizobium/Agrobacterium group</taxon>
        <taxon>Rhizobium</taxon>
    </lineage>
</organism>
<dbReference type="RefSeq" id="WP_003589406.1">
    <property type="nucleotide sequence ID" value="NZ_JH719381.1"/>
</dbReference>
<proteinExistence type="predicted"/>
<dbReference type="OrthoDB" id="7852227at2"/>